<proteinExistence type="predicted"/>
<keyword evidence="2" id="KW-1185">Reference proteome</keyword>
<sequence>MTRDRIDWAQVERHLTLCKFRLSIFLARSRSNPLQIRLELTMMDAEAVDLPKTIIPLLWPHSARWSSFSLRQCFRNGDWVSGWMEQRTCLRTLPQTKTLSLHLNSRVSAEDSELEIGAFYCLFNNCPSAHKSKR</sequence>
<gene>
    <name evidence="1" type="ORF">BDV98DRAFT_564078</name>
</gene>
<dbReference type="EMBL" id="ML178820">
    <property type="protein sequence ID" value="TFL03356.1"/>
    <property type="molecule type" value="Genomic_DNA"/>
</dbReference>
<reference evidence="1 2" key="1">
    <citation type="journal article" date="2019" name="Nat. Ecol. Evol.">
        <title>Megaphylogeny resolves global patterns of mushroom evolution.</title>
        <authorList>
            <person name="Varga T."/>
            <person name="Krizsan K."/>
            <person name="Foldi C."/>
            <person name="Dima B."/>
            <person name="Sanchez-Garcia M."/>
            <person name="Sanchez-Ramirez S."/>
            <person name="Szollosi G.J."/>
            <person name="Szarkandi J.G."/>
            <person name="Papp V."/>
            <person name="Albert L."/>
            <person name="Andreopoulos W."/>
            <person name="Angelini C."/>
            <person name="Antonin V."/>
            <person name="Barry K.W."/>
            <person name="Bougher N.L."/>
            <person name="Buchanan P."/>
            <person name="Buyck B."/>
            <person name="Bense V."/>
            <person name="Catcheside P."/>
            <person name="Chovatia M."/>
            <person name="Cooper J."/>
            <person name="Damon W."/>
            <person name="Desjardin D."/>
            <person name="Finy P."/>
            <person name="Geml J."/>
            <person name="Haridas S."/>
            <person name="Hughes K."/>
            <person name="Justo A."/>
            <person name="Karasinski D."/>
            <person name="Kautmanova I."/>
            <person name="Kiss B."/>
            <person name="Kocsube S."/>
            <person name="Kotiranta H."/>
            <person name="LaButti K.M."/>
            <person name="Lechner B.E."/>
            <person name="Liimatainen K."/>
            <person name="Lipzen A."/>
            <person name="Lukacs Z."/>
            <person name="Mihaltcheva S."/>
            <person name="Morgado L.N."/>
            <person name="Niskanen T."/>
            <person name="Noordeloos M.E."/>
            <person name="Ohm R.A."/>
            <person name="Ortiz-Santana B."/>
            <person name="Ovrebo C."/>
            <person name="Racz N."/>
            <person name="Riley R."/>
            <person name="Savchenko A."/>
            <person name="Shiryaev A."/>
            <person name="Soop K."/>
            <person name="Spirin V."/>
            <person name="Szebenyi C."/>
            <person name="Tomsovsky M."/>
            <person name="Tulloss R.E."/>
            <person name="Uehling J."/>
            <person name="Grigoriev I.V."/>
            <person name="Vagvolgyi C."/>
            <person name="Papp T."/>
            <person name="Martin F.M."/>
            <person name="Miettinen O."/>
            <person name="Hibbett D.S."/>
            <person name="Nagy L.G."/>
        </authorList>
    </citation>
    <scope>NUCLEOTIDE SEQUENCE [LARGE SCALE GENOMIC DNA]</scope>
    <source>
        <strain evidence="1 2">CBS 309.79</strain>
    </source>
</reference>
<accession>A0A5C3QN60</accession>
<organism evidence="1 2">
    <name type="scientific">Pterulicium gracile</name>
    <dbReference type="NCBI Taxonomy" id="1884261"/>
    <lineage>
        <taxon>Eukaryota</taxon>
        <taxon>Fungi</taxon>
        <taxon>Dikarya</taxon>
        <taxon>Basidiomycota</taxon>
        <taxon>Agaricomycotina</taxon>
        <taxon>Agaricomycetes</taxon>
        <taxon>Agaricomycetidae</taxon>
        <taxon>Agaricales</taxon>
        <taxon>Pleurotineae</taxon>
        <taxon>Pterulaceae</taxon>
        <taxon>Pterulicium</taxon>
    </lineage>
</organism>
<evidence type="ECO:0000313" key="2">
    <source>
        <dbReference type="Proteomes" id="UP000305067"/>
    </source>
</evidence>
<dbReference type="Proteomes" id="UP000305067">
    <property type="component" value="Unassembled WGS sequence"/>
</dbReference>
<dbReference type="OrthoDB" id="2911131at2759"/>
<protein>
    <submittedName>
        <fullName evidence="1">Uncharacterized protein</fullName>
    </submittedName>
</protein>
<evidence type="ECO:0000313" key="1">
    <source>
        <dbReference type="EMBL" id="TFL03356.1"/>
    </source>
</evidence>
<dbReference type="AlphaFoldDB" id="A0A5C3QN60"/>
<name>A0A5C3QN60_9AGAR</name>